<dbReference type="Gene3D" id="1.10.10.10">
    <property type="entry name" value="Winged helix-like DNA-binding domain superfamily/Winged helix DNA-binding domain"/>
    <property type="match status" value="3"/>
</dbReference>
<evidence type="ECO:0000256" key="5">
    <source>
        <dbReference type="HAMAP-Rule" id="MF_01114"/>
    </source>
</evidence>
<evidence type="ECO:0000256" key="4">
    <source>
        <dbReference type="ARBA" id="ARBA00022490"/>
    </source>
</evidence>
<evidence type="ECO:0000256" key="2">
    <source>
        <dbReference type="ARBA" id="ARBA00009695"/>
    </source>
</evidence>
<gene>
    <name evidence="5 8" type="primary">recX</name>
    <name evidence="8" type="ORF">NSMM_850011</name>
</gene>
<dbReference type="Pfam" id="PF21981">
    <property type="entry name" value="RecX_HTH3"/>
    <property type="match status" value="1"/>
</dbReference>
<dbReference type="InterPro" id="IPR036388">
    <property type="entry name" value="WH-like_DNA-bd_sf"/>
</dbReference>
<dbReference type="Proteomes" id="UP000198729">
    <property type="component" value="Unassembled WGS sequence"/>
</dbReference>
<dbReference type="OrthoDB" id="5295441at2"/>
<dbReference type="STRING" id="51642.NSMM_850011"/>
<dbReference type="EMBL" id="FMWO01000097">
    <property type="protein sequence ID" value="SCZ86963.1"/>
    <property type="molecule type" value="Genomic_DNA"/>
</dbReference>
<evidence type="ECO:0000259" key="7">
    <source>
        <dbReference type="Pfam" id="PF21981"/>
    </source>
</evidence>
<dbReference type="PANTHER" id="PTHR33602:SF1">
    <property type="entry name" value="REGULATORY PROTEIN RECX FAMILY PROTEIN"/>
    <property type="match status" value="1"/>
</dbReference>
<keyword evidence="9" id="KW-1185">Reference proteome</keyword>
<dbReference type="InterPro" id="IPR053924">
    <property type="entry name" value="RecX_HTH_2nd"/>
</dbReference>
<dbReference type="InterPro" id="IPR003783">
    <property type="entry name" value="Regulatory_RecX"/>
</dbReference>
<evidence type="ECO:0000256" key="1">
    <source>
        <dbReference type="ARBA" id="ARBA00004496"/>
    </source>
</evidence>
<dbReference type="GO" id="GO:0006282">
    <property type="term" value="P:regulation of DNA repair"/>
    <property type="evidence" value="ECO:0007669"/>
    <property type="project" value="UniProtKB-UniRule"/>
</dbReference>
<dbReference type="RefSeq" id="WP_090288290.1">
    <property type="nucleotide sequence ID" value="NZ_FMWO01000097.1"/>
</dbReference>
<accession>A0A1G5SIC6</accession>
<dbReference type="HAMAP" id="MF_01114">
    <property type="entry name" value="RecX"/>
    <property type="match status" value="1"/>
</dbReference>
<comment type="subcellular location">
    <subcellularLocation>
        <location evidence="1 5">Cytoplasm</location>
    </subcellularLocation>
</comment>
<organism evidence="8 9">
    <name type="scientific">Nitrosomonas mobilis</name>
    <dbReference type="NCBI Taxonomy" id="51642"/>
    <lineage>
        <taxon>Bacteria</taxon>
        <taxon>Pseudomonadati</taxon>
        <taxon>Pseudomonadota</taxon>
        <taxon>Betaproteobacteria</taxon>
        <taxon>Nitrosomonadales</taxon>
        <taxon>Nitrosomonadaceae</taxon>
        <taxon>Nitrosomonas</taxon>
    </lineage>
</organism>
<keyword evidence="4 5" id="KW-0963">Cytoplasm</keyword>
<protein>
    <recommendedName>
        <fullName evidence="3 5">Regulatory protein RecX</fullName>
    </recommendedName>
</protein>
<dbReference type="Pfam" id="PF02631">
    <property type="entry name" value="RecX_HTH2"/>
    <property type="match status" value="1"/>
</dbReference>
<dbReference type="AlphaFoldDB" id="A0A1G5SIC6"/>
<dbReference type="GO" id="GO:0005737">
    <property type="term" value="C:cytoplasm"/>
    <property type="evidence" value="ECO:0007669"/>
    <property type="project" value="UniProtKB-SubCell"/>
</dbReference>
<evidence type="ECO:0000256" key="3">
    <source>
        <dbReference type="ARBA" id="ARBA00018111"/>
    </source>
</evidence>
<dbReference type="NCBIfam" id="NF001055">
    <property type="entry name" value="PRK00117.2-5"/>
    <property type="match status" value="1"/>
</dbReference>
<name>A0A1G5SIC6_9PROT</name>
<comment type="similarity">
    <text evidence="2 5">Belongs to the RecX family.</text>
</comment>
<evidence type="ECO:0000313" key="8">
    <source>
        <dbReference type="EMBL" id="SCZ86963.1"/>
    </source>
</evidence>
<feature type="domain" description="RecX second three-helical" evidence="6">
    <location>
        <begin position="53"/>
        <end position="92"/>
    </location>
</feature>
<proteinExistence type="inferred from homology"/>
<evidence type="ECO:0000259" key="6">
    <source>
        <dbReference type="Pfam" id="PF02631"/>
    </source>
</evidence>
<dbReference type="InterPro" id="IPR053925">
    <property type="entry name" value="RecX_HTH_3rd"/>
</dbReference>
<reference evidence="8 9" key="1">
    <citation type="submission" date="2016-10" db="EMBL/GenBank/DDBJ databases">
        <authorList>
            <person name="de Groot N.N."/>
        </authorList>
    </citation>
    <scope>NUCLEOTIDE SEQUENCE [LARGE SCALE GENOMIC DNA]</scope>
    <source>
        <strain evidence="8">1</strain>
    </source>
</reference>
<sequence length="152" mass="17435">MNNQPGLMARALRLLAQREHSRLELQTKLAEYASTPEVLVNFLDSLEQRNLLSDERVVEQILHSRRKRYGSRRIASELQEKGIAEHVITAALQDLKVTEFSSAQVIWSKKFGVAPANHTERGKQERYLAGRGFSFDVIRQVLADAEKTRYQD</sequence>
<evidence type="ECO:0000313" key="9">
    <source>
        <dbReference type="Proteomes" id="UP000198729"/>
    </source>
</evidence>
<feature type="domain" description="RecX third three-helical" evidence="7">
    <location>
        <begin position="99"/>
        <end position="142"/>
    </location>
</feature>
<dbReference type="PANTHER" id="PTHR33602">
    <property type="entry name" value="REGULATORY PROTEIN RECX FAMILY PROTEIN"/>
    <property type="match status" value="1"/>
</dbReference>
<comment type="function">
    <text evidence="5">Modulates RecA activity.</text>
</comment>